<reference evidence="1 2" key="1">
    <citation type="submission" date="2024-11" db="EMBL/GenBank/DDBJ databases">
        <title>Chromosome-level genome assembly of the freshwater bivalve Anodonta woodiana.</title>
        <authorList>
            <person name="Chen X."/>
        </authorList>
    </citation>
    <scope>NUCLEOTIDE SEQUENCE [LARGE SCALE GENOMIC DNA]</scope>
    <source>
        <strain evidence="1">MN2024</strain>
        <tissue evidence="1">Gills</tissue>
    </source>
</reference>
<comment type="caution">
    <text evidence="1">The sequence shown here is derived from an EMBL/GenBank/DDBJ whole genome shotgun (WGS) entry which is preliminary data.</text>
</comment>
<protein>
    <submittedName>
        <fullName evidence="1">Uncharacterized protein</fullName>
    </submittedName>
</protein>
<gene>
    <name evidence="1" type="ORF">ACJMK2_007657</name>
</gene>
<organism evidence="1 2">
    <name type="scientific">Sinanodonta woodiana</name>
    <name type="common">Chinese pond mussel</name>
    <name type="synonym">Anodonta woodiana</name>
    <dbReference type="NCBI Taxonomy" id="1069815"/>
    <lineage>
        <taxon>Eukaryota</taxon>
        <taxon>Metazoa</taxon>
        <taxon>Spiralia</taxon>
        <taxon>Lophotrochozoa</taxon>
        <taxon>Mollusca</taxon>
        <taxon>Bivalvia</taxon>
        <taxon>Autobranchia</taxon>
        <taxon>Heteroconchia</taxon>
        <taxon>Palaeoheterodonta</taxon>
        <taxon>Unionida</taxon>
        <taxon>Unionoidea</taxon>
        <taxon>Unionidae</taxon>
        <taxon>Unioninae</taxon>
        <taxon>Sinanodonta</taxon>
    </lineage>
</organism>
<feature type="non-terminal residue" evidence="1">
    <location>
        <position position="140"/>
    </location>
</feature>
<dbReference type="Proteomes" id="UP001634394">
    <property type="component" value="Unassembled WGS sequence"/>
</dbReference>
<proteinExistence type="predicted"/>
<keyword evidence="2" id="KW-1185">Reference proteome</keyword>
<accession>A0ABD3VJ71</accession>
<name>A0ABD3VJ71_SINWO</name>
<evidence type="ECO:0000313" key="1">
    <source>
        <dbReference type="EMBL" id="KAL3861632.1"/>
    </source>
</evidence>
<evidence type="ECO:0000313" key="2">
    <source>
        <dbReference type="Proteomes" id="UP001634394"/>
    </source>
</evidence>
<dbReference type="EMBL" id="JBJQND010000011">
    <property type="protein sequence ID" value="KAL3861632.1"/>
    <property type="molecule type" value="Genomic_DNA"/>
</dbReference>
<dbReference type="AlphaFoldDB" id="A0ABD3VJ71"/>
<feature type="non-terminal residue" evidence="1">
    <location>
        <position position="1"/>
    </location>
</feature>
<sequence length="140" mass="16043">DVAYYQDFDNGAFMTARCVKRSSGQCDILINGNIRLGHRNYNLRPSEVDVIQNDFLDIIGLRGRRYVFQDQENVKSGMSVGNNEQTNVDEKNLQDKYLDILRHISYGKNKRYPSQKAVGMCSTRNIAHLKHSLQTGENND</sequence>